<protein>
    <submittedName>
        <fullName evidence="1">Clan AA aspartic protease</fullName>
    </submittedName>
</protein>
<sequence length="132" mass="14801">MTEQAILKTFDPRAGIILVTATITSHIEMKARLVFDTGATYCMLPWWLINNLQIKINPKNVTQTTTASSVETSPIVKLPALEVLNEKVENVTCLVRDLPPMSNVDGLLGLSFLKYFNVNINFEEGELSLDRY</sequence>
<keyword evidence="1" id="KW-0378">Hydrolase</keyword>
<dbReference type="Gene3D" id="2.40.70.10">
    <property type="entry name" value="Acid Proteases"/>
    <property type="match status" value="1"/>
</dbReference>
<dbReference type="GO" id="GO:0006508">
    <property type="term" value="P:proteolysis"/>
    <property type="evidence" value="ECO:0007669"/>
    <property type="project" value="UniProtKB-KW"/>
</dbReference>
<evidence type="ECO:0000313" key="1">
    <source>
        <dbReference type="EMBL" id="MCA9391689.1"/>
    </source>
</evidence>
<dbReference type="InterPro" id="IPR034122">
    <property type="entry name" value="Retropepsin-like_bacterial"/>
</dbReference>
<proteinExistence type="predicted"/>
<reference evidence="1" key="2">
    <citation type="journal article" date="2021" name="Microbiome">
        <title>Successional dynamics and alternative stable states in a saline activated sludge microbial community over 9 years.</title>
        <authorList>
            <person name="Wang Y."/>
            <person name="Ye J."/>
            <person name="Ju F."/>
            <person name="Liu L."/>
            <person name="Boyd J.A."/>
            <person name="Deng Y."/>
            <person name="Parks D.H."/>
            <person name="Jiang X."/>
            <person name="Yin X."/>
            <person name="Woodcroft B.J."/>
            <person name="Tyson G.W."/>
            <person name="Hugenholtz P."/>
            <person name="Polz M.F."/>
            <person name="Zhang T."/>
        </authorList>
    </citation>
    <scope>NUCLEOTIDE SEQUENCE</scope>
    <source>
        <strain evidence="1">HKST-UBA03</strain>
    </source>
</reference>
<dbReference type="CDD" id="cd05483">
    <property type="entry name" value="retropepsin_like_bacteria"/>
    <property type="match status" value="1"/>
</dbReference>
<name>A0A955RQQ3_UNCKA</name>
<keyword evidence="1" id="KW-0645">Protease</keyword>
<dbReference type="AlphaFoldDB" id="A0A955RQQ3"/>
<dbReference type="Pfam" id="PF13650">
    <property type="entry name" value="Asp_protease_2"/>
    <property type="match status" value="1"/>
</dbReference>
<accession>A0A955RQQ3</accession>
<reference evidence="1" key="1">
    <citation type="submission" date="2020-04" db="EMBL/GenBank/DDBJ databases">
        <authorList>
            <person name="Zhang T."/>
        </authorList>
    </citation>
    <scope>NUCLEOTIDE SEQUENCE</scope>
    <source>
        <strain evidence="1">HKST-UBA03</strain>
    </source>
</reference>
<evidence type="ECO:0000313" key="2">
    <source>
        <dbReference type="Proteomes" id="UP000751518"/>
    </source>
</evidence>
<dbReference type="EMBL" id="JAGQKZ010000002">
    <property type="protein sequence ID" value="MCA9391689.1"/>
    <property type="molecule type" value="Genomic_DNA"/>
</dbReference>
<dbReference type="SUPFAM" id="SSF50630">
    <property type="entry name" value="Acid proteases"/>
    <property type="match status" value="1"/>
</dbReference>
<dbReference type="GO" id="GO:0008233">
    <property type="term" value="F:peptidase activity"/>
    <property type="evidence" value="ECO:0007669"/>
    <property type="project" value="UniProtKB-KW"/>
</dbReference>
<organism evidence="1 2">
    <name type="scientific">candidate division WWE3 bacterium</name>
    <dbReference type="NCBI Taxonomy" id="2053526"/>
    <lineage>
        <taxon>Bacteria</taxon>
        <taxon>Katanobacteria</taxon>
    </lineage>
</organism>
<gene>
    <name evidence="1" type="ORF">KC614_00605</name>
</gene>
<dbReference type="Proteomes" id="UP000751518">
    <property type="component" value="Unassembled WGS sequence"/>
</dbReference>
<dbReference type="InterPro" id="IPR021109">
    <property type="entry name" value="Peptidase_aspartic_dom_sf"/>
</dbReference>
<comment type="caution">
    <text evidence="1">The sequence shown here is derived from an EMBL/GenBank/DDBJ whole genome shotgun (WGS) entry which is preliminary data.</text>
</comment>